<dbReference type="Proteomes" id="UP001153076">
    <property type="component" value="Unassembled WGS sequence"/>
</dbReference>
<dbReference type="EMBL" id="JAKOGI010003340">
    <property type="protein sequence ID" value="KAJ8420563.1"/>
    <property type="molecule type" value="Genomic_DNA"/>
</dbReference>
<dbReference type="AlphaFoldDB" id="A0A9Q1GL24"/>
<comment type="caution">
    <text evidence="1">The sequence shown here is derived from an EMBL/GenBank/DDBJ whole genome shotgun (WGS) entry which is preliminary data.</text>
</comment>
<evidence type="ECO:0000313" key="1">
    <source>
        <dbReference type="EMBL" id="KAJ8420563.1"/>
    </source>
</evidence>
<protein>
    <submittedName>
        <fullName evidence="1">Uncharacterized protein</fullName>
    </submittedName>
</protein>
<gene>
    <name evidence="1" type="ORF">Cgig2_032397</name>
</gene>
<sequence length="179" mass="18809">MFDPADAKATLMVLIVPLRNNWLDFSKFTYGFGSNLASRFSATASSTALFSSFLDALLSSRVMAYSAAPMLGIYGFSSPVTAPSLSTPYASLGYTLNSRPPTGMLDGSIPTTDPATTLLPFVVSLESPTVSPTEQPINIAQPRPVLPTSPSAQGSASCAVLLVLCYPCYLCCITLAAAY</sequence>
<name>A0A9Q1GL24_9CARY</name>
<evidence type="ECO:0000313" key="2">
    <source>
        <dbReference type="Proteomes" id="UP001153076"/>
    </source>
</evidence>
<organism evidence="1 2">
    <name type="scientific">Carnegiea gigantea</name>
    <dbReference type="NCBI Taxonomy" id="171969"/>
    <lineage>
        <taxon>Eukaryota</taxon>
        <taxon>Viridiplantae</taxon>
        <taxon>Streptophyta</taxon>
        <taxon>Embryophyta</taxon>
        <taxon>Tracheophyta</taxon>
        <taxon>Spermatophyta</taxon>
        <taxon>Magnoliopsida</taxon>
        <taxon>eudicotyledons</taxon>
        <taxon>Gunneridae</taxon>
        <taxon>Pentapetalae</taxon>
        <taxon>Caryophyllales</taxon>
        <taxon>Cactineae</taxon>
        <taxon>Cactaceae</taxon>
        <taxon>Cactoideae</taxon>
        <taxon>Echinocereeae</taxon>
        <taxon>Carnegiea</taxon>
    </lineage>
</organism>
<reference evidence="1" key="1">
    <citation type="submission" date="2022-04" db="EMBL/GenBank/DDBJ databases">
        <title>Carnegiea gigantea Genome sequencing and assembly v2.</title>
        <authorList>
            <person name="Copetti D."/>
            <person name="Sanderson M.J."/>
            <person name="Burquez A."/>
            <person name="Wojciechowski M.F."/>
        </authorList>
    </citation>
    <scope>NUCLEOTIDE SEQUENCE</scope>
    <source>
        <strain evidence="1">SGP5-SGP5p</strain>
        <tissue evidence="1">Aerial part</tissue>
    </source>
</reference>
<proteinExistence type="predicted"/>
<accession>A0A9Q1GL24</accession>
<keyword evidence="2" id="KW-1185">Reference proteome</keyword>